<evidence type="ECO:0000313" key="3">
    <source>
        <dbReference type="Proteomes" id="UP000053558"/>
    </source>
</evidence>
<dbReference type="EMBL" id="JH711573">
    <property type="protein sequence ID" value="EIW87339.1"/>
    <property type="molecule type" value="Genomic_DNA"/>
</dbReference>
<accession>A0A5M3N7B7</accession>
<proteinExistence type="predicted"/>
<organism evidence="2 3">
    <name type="scientific">Coniophora puteana (strain RWD-64-598)</name>
    <name type="common">Brown rot fungus</name>
    <dbReference type="NCBI Taxonomy" id="741705"/>
    <lineage>
        <taxon>Eukaryota</taxon>
        <taxon>Fungi</taxon>
        <taxon>Dikarya</taxon>
        <taxon>Basidiomycota</taxon>
        <taxon>Agaricomycotina</taxon>
        <taxon>Agaricomycetes</taxon>
        <taxon>Agaricomycetidae</taxon>
        <taxon>Boletales</taxon>
        <taxon>Coniophorineae</taxon>
        <taxon>Coniophoraceae</taxon>
        <taxon>Coniophora</taxon>
    </lineage>
</organism>
<keyword evidence="3" id="KW-1185">Reference proteome</keyword>
<feature type="region of interest" description="Disordered" evidence="1">
    <location>
        <begin position="121"/>
        <end position="142"/>
    </location>
</feature>
<sequence>MSALTKDHGLGGGDVHRAFKYGMLVADLEWALIWQPEPDARLERRVVRSMTAGGQVDSTPWPSWAWAGWHGAVRYANDDQYVEIHDAMYRAYLGPSVVDAWFIVEDGGLVRLDVYRSQSEIDEDGHSGEGEGPEQEPAYTAPTWGSSWKLPQGVKPGTLVFRTTVTCLHVENVQDGVDIEGEHHALFSIILRGDDHSRLIVGRAILPRSHPSGVALDFAVVSRRKEPCSQRWVSDIGAEQKAGRLLDVVAMKPGKDIVRERVGMGVVLTGAWHKARAVDRVVLLG</sequence>
<reference evidence="3" key="1">
    <citation type="journal article" date="2012" name="Science">
        <title>The Paleozoic origin of enzymatic lignin decomposition reconstructed from 31 fungal genomes.</title>
        <authorList>
            <person name="Floudas D."/>
            <person name="Binder M."/>
            <person name="Riley R."/>
            <person name="Barry K."/>
            <person name="Blanchette R.A."/>
            <person name="Henrissat B."/>
            <person name="Martinez A.T."/>
            <person name="Otillar R."/>
            <person name="Spatafora J.W."/>
            <person name="Yadav J.S."/>
            <person name="Aerts A."/>
            <person name="Benoit I."/>
            <person name="Boyd A."/>
            <person name="Carlson A."/>
            <person name="Copeland A."/>
            <person name="Coutinho P.M."/>
            <person name="de Vries R.P."/>
            <person name="Ferreira P."/>
            <person name="Findley K."/>
            <person name="Foster B."/>
            <person name="Gaskell J."/>
            <person name="Glotzer D."/>
            <person name="Gorecki P."/>
            <person name="Heitman J."/>
            <person name="Hesse C."/>
            <person name="Hori C."/>
            <person name="Igarashi K."/>
            <person name="Jurgens J.A."/>
            <person name="Kallen N."/>
            <person name="Kersten P."/>
            <person name="Kohler A."/>
            <person name="Kuees U."/>
            <person name="Kumar T.K.A."/>
            <person name="Kuo A."/>
            <person name="LaButti K."/>
            <person name="Larrondo L.F."/>
            <person name="Lindquist E."/>
            <person name="Ling A."/>
            <person name="Lombard V."/>
            <person name="Lucas S."/>
            <person name="Lundell T."/>
            <person name="Martin R."/>
            <person name="McLaughlin D.J."/>
            <person name="Morgenstern I."/>
            <person name="Morin E."/>
            <person name="Murat C."/>
            <person name="Nagy L.G."/>
            <person name="Nolan M."/>
            <person name="Ohm R.A."/>
            <person name="Patyshakuliyeva A."/>
            <person name="Rokas A."/>
            <person name="Ruiz-Duenas F.J."/>
            <person name="Sabat G."/>
            <person name="Salamov A."/>
            <person name="Samejima M."/>
            <person name="Schmutz J."/>
            <person name="Slot J.C."/>
            <person name="St John F."/>
            <person name="Stenlid J."/>
            <person name="Sun H."/>
            <person name="Sun S."/>
            <person name="Syed K."/>
            <person name="Tsang A."/>
            <person name="Wiebenga A."/>
            <person name="Young D."/>
            <person name="Pisabarro A."/>
            <person name="Eastwood D.C."/>
            <person name="Martin F."/>
            <person name="Cullen D."/>
            <person name="Grigoriev I.V."/>
            <person name="Hibbett D.S."/>
        </authorList>
    </citation>
    <scope>NUCLEOTIDE SEQUENCE [LARGE SCALE GENOMIC DNA]</scope>
    <source>
        <strain evidence="3">RWD-64-598 SS2</strain>
    </source>
</reference>
<dbReference type="AlphaFoldDB" id="A0A5M3N7B7"/>
<dbReference type="RefSeq" id="XP_007763862.1">
    <property type="nucleotide sequence ID" value="XM_007765672.1"/>
</dbReference>
<protein>
    <submittedName>
        <fullName evidence="2">Uncharacterized protein</fullName>
    </submittedName>
</protein>
<dbReference type="GeneID" id="19200620"/>
<comment type="caution">
    <text evidence="2">The sequence shown here is derived from an EMBL/GenBank/DDBJ whole genome shotgun (WGS) entry which is preliminary data.</text>
</comment>
<evidence type="ECO:0000256" key="1">
    <source>
        <dbReference type="SAM" id="MobiDB-lite"/>
    </source>
</evidence>
<gene>
    <name evidence="2" type="ORF">CONPUDRAFT_134543</name>
</gene>
<dbReference type="KEGG" id="cput:CONPUDRAFT_134543"/>
<evidence type="ECO:0000313" key="2">
    <source>
        <dbReference type="EMBL" id="EIW87339.1"/>
    </source>
</evidence>
<dbReference type="Proteomes" id="UP000053558">
    <property type="component" value="Unassembled WGS sequence"/>
</dbReference>
<name>A0A5M3N7B7_CONPW</name>